<dbReference type="SUPFAM" id="SSF50156">
    <property type="entry name" value="PDZ domain-like"/>
    <property type="match status" value="1"/>
</dbReference>
<dbReference type="OrthoDB" id="198399at2"/>
<reference evidence="1 2" key="1">
    <citation type="submission" date="2016-03" db="EMBL/GenBank/DDBJ databases">
        <title>Pediococcus and Lactobacillus from brewery environment - whole genome sequencing and assembly.</title>
        <authorList>
            <person name="Behr J."/>
            <person name="Geissler A.J."/>
            <person name="Vogel R.F."/>
        </authorList>
    </citation>
    <scope>NUCLEOTIDE SEQUENCE [LARGE SCALE GENOMIC DNA]</scope>
    <source>
        <strain evidence="1 2">TMW 1.1989</strain>
    </source>
</reference>
<dbReference type="GeneID" id="42982874"/>
<dbReference type="STRING" id="375175.AYR53_11435"/>
<protein>
    <submittedName>
        <fullName evidence="1">Uncharacterized protein</fullName>
    </submittedName>
</protein>
<dbReference type="Gene3D" id="2.30.42.10">
    <property type="match status" value="1"/>
</dbReference>
<evidence type="ECO:0000313" key="1">
    <source>
        <dbReference type="EMBL" id="ANK63327.1"/>
    </source>
</evidence>
<sequence>MQIVSVIMSLLWQPLLWLGLLSGFLVSYLRITKERSLFRIAVDNHYHEFRHFFTWGVPFGIGLSIVSLLIGFRLPLIWVQLYELIAGLVLLLSIWRFVPLLGLLVTSLIVMLVAPDVSSQLVPNVLVLSGAAALFTALLIHRLGAQTVSPRIRKSSRGRRTGFFRLRQLAFVPLVMLVPVKGVTTSAWPTFQFGGGPYSLFILPLFLGFLLTVKHQQIMLAVKQTTQWYLIEGGLLLILGILGQFLTNLTNLFLILAICLEIGGHIWRYFSARSGSIHYTEPFVGISVLGIQPGTPAAKMDLIKGDTILDCNHIAINDEDSFYRALMTNPTYCHLRIKTITGDIKITETAIFADSPHEVGVITFPKKGV</sequence>
<gene>
    <name evidence="1" type="ORF">AYR53_11435</name>
</gene>
<dbReference type="RefSeq" id="WP_068225321.1">
    <property type="nucleotide sequence ID" value="NZ_CP014623.1"/>
</dbReference>
<dbReference type="AlphaFoldDB" id="A0A192H533"/>
<organism evidence="1 2">
    <name type="scientific">Loigolactobacillus backii</name>
    <dbReference type="NCBI Taxonomy" id="375175"/>
    <lineage>
        <taxon>Bacteria</taxon>
        <taxon>Bacillati</taxon>
        <taxon>Bacillota</taxon>
        <taxon>Bacilli</taxon>
        <taxon>Lactobacillales</taxon>
        <taxon>Lactobacillaceae</taxon>
        <taxon>Loigolactobacillus</taxon>
    </lineage>
</organism>
<dbReference type="Proteomes" id="UP000078582">
    <property type="component" value="Chromosome"/>
</dbReference>
<name>A0A192H533_9LACO</name>
<keyword evidence="2" id="KW-1185">Reference proteome</keyword>
<proteinExistence type="predicted"/>
<evidence type="ECO:0000313" key="2">
    <source>
        <dbReference type="Proteomes" id="UP000078582"/>
    </source>
</evidence>
<accession>A0A192H533</accession>
<dbReference type="InterPro" id="IPR036034">
    <property type="entry name" value="PDZ_sf"/>
</dbReference>
<dbReference type="KEGG" id="lbt:AYR52_06775"/>
<dbReference type="EMBL" id="CP014873">
    <property type="protein sequence ID" value="ANK63327.1"/>
    <property type="molecule type" value="Genomic_DNA"/>
</dbReference>